<feature type="transmembrane region" description="Helical" evidence="1">
    <location>
        <begin position="21"/>
        <end position="44"/>
    </location>
</feature>
<feature type="transmembrane region" description="Helical" evidence="1">
    <location>
        <begin position="115"/>
        <end position="136"/>
    </location>
</feature>
<proteinExistence type="predicted"/>
<dbReference type="Proteomes" id="UP001575181">
    <property type="component" value="Unassembled WGS sequence"/>
</dbReference>
<keyword evidence="1" id="KW-0472">Membrane</keyword>
<dbReference type="RefSeq" id="WP_373654114.1">
    <property type="nucleotide sequence ID" value="NZ_JBGUAW010000001.1"/>
</dbReference>
<keyword evidence="3" id="KW-1185">Reference proteome</keyword>
<evidence type="ECO:0000313" key="3">
    <source>
        <dbReference type="Proteomes" id="UP001575181"/>
    </source>
</evidence>
<dbReference type="EMBL" id="JBGUAW010000001">
    <property type="protein sequence ID" value="MFA9459323.1"/>
    <property type="molecule type" value="Genomic_DNA"/>
</dbReference>
<keyword evidence="1" id="KW-1133">Transmembrane helix</keyword>
<feature type="transmembrane region" description="Helical" evidence="1">
    <location>
        <begin position="50"/>
        <end position="72"/>
    </location>
</feature>
<name>A0ABV4TS66_9GAMM</name>
<feature type="transmembrane region" description="Helical" evidence="1">
    <location>
        <begin position="92"/>
        <end position="109"/>
    </location>
</feature>
<accession>A0ABV4TS66</accession>
<keyword evidence="1" id="KW-0812">Transmembrane</keyword>
<sequence>MEDANREEVLCMSPTRVRIRAALFHVGNLICMLAGIGAGVAYFVDFGLVSTVLSVALILPTVLWFGASMALYSFFAEDPHSLVSRHTRRAGYHFYGASGAGLMVIAFLQKVSIAYLLPIPALVIGTVIFLGIRDLWEIWRADLGREAGALETEAA</sequence>
<reference evidence="2 3" key="1">
    <citation type="submission" date="2024-08" db="EMBL/GenBank/DDBJ databases">
        <title>Whole-genome sequencing of halo(alkali)philic microorganisms from hypersaline lakes.</title>
        <authorList>
            <person name="Sorokin D.Y."/>
            <person name="Merkel A.Y."/>
            <person name="Messina E."/>
            <person name="Yakimov M."/>
        </authorList>
    </citation>
    <scope>NUCLEOTIDE SEQUENCE [LARGE SCALE GENOMIC DNA]</scope>
    <source>
        <strain evidence="2 3">Cl-TMA</strain>
    </source>
</reference>
<comment type="caution">
    <text evidence="2">The sequence shown here is derived from an EMBL/GenBank/DDBJ whole genome shotgun (WGS) entry which is preliminary data.</text>
</comment>
<organism evidence="2 3">
    <name type="scientific">Thiohalorhabdus methylotrophus</name>
    <dbReference type="NCBI Taxonomy" id="3242694"/>
    <lineage>
        <taxon>Bacteria</taxon>
        <taxon>Pseudomonadati</taxon>
        <taxon>Pseudomonadota</taxon>
        <taxon>Gammaproteobacteria</taxon>
        <taxon>Thiohalorhabdales</taxon>
        <taxon>Thiohalorhabdaceae</taxon>
        <taxon>Thiohalorhabdus</taxon>
    </lineage>
</organism>
<gene>
    <name evidence="2" type="ORF">ACERLL_00595</name>
</gene>
<evidence type="ECO:0000313" key="2">
    <source>
        <dbReference type="EMBL" id="MFA9459323.1"/>
    </source>
</evidence>
<evidence type="ECO:0000256" key="1">
    <source>
        <dbReference type="SAM" id="Phobius"/>
    </source>
</evidence>
<protein>
    <submittedName>
        <fullName evidence="2">Uncharacterized protein</fullName>
    </submittedName>
</protein>